<dbReference type="InterPro" id="IPR003615">
    <property type="entry name" value="HNH_nuc"/>
</dbReference>
<name>A0ABW5S871_9BACL</name>
<sequence>MIEIWRNIKDYEGLYQVSNCGRVKRLSNNRQMKEKILRSVKHGRGYLKIGLHKNGSQKDYFIHRLVAQAFIINPINLPEVNHRDENKHNNNISNLEWCSSKYNANYGTRNERCHLYKDKNIILASY</sequence>
<gene>
    <name evidence="2" type="ORF">ACFSUE_17025</name>
</gene>
<dbReference type="InterPro" id="IPR010902">
    <property type="entry name" value="NUMOD4"/>
</dbReference>
<comment type="caution">
    <text evidence="2">The sequence shown here is derived from an EMBL/GenBank/DDBJ whole genome shotgun (WGS) entry which is preliminary data.</text>
</comment>
<organism evidence="2 3">
    <name type="scientific">Sporolactobacillus shoreicorticis</name>
    <dbReference type="NCBI Taxonomy" id="1923877"/>
    <lineage>
        <taxon>Bacteria</taxon>
        <taxon>Bacillati</taxon>
        <taxon>Bacillota</taxon>
        <taxon>Bacilli</taxon>
        <taxon>Bacillales</taxon>
        <taxon>Sporolactobacillaceae</taxon>
        <taxon>Sporolactobacillus</taxon>
    </lineage>
</organism>
<reference evidence="3" key="1">
    <citation type="journal article" date="2019" name="Int. J. Syst. Evol. Microbiol.">
        <title>The Global Catalogue of Microorganisms (GCM) 10K type strain sequencing project: providing services to taxonomists for standard genome sequencing and annotation.</title>
        <authorList>
            <consortium name="The Broad Institute Genomics Platform"/>
            <consortium name="The Broad Institute Genome Sequencing Center for Infectious Disease"/>
            <person name="Wu L."/>
            <person name="Ma J."/>
        </authorList>
    </citation>
    <scope>NUCLEOTIDE SEQUENCE [LARGE SCALE GENOMIC DNA]</scope>
    <source>
        <strain evidence="3">TISTR 2466</strain>
    </source>
</reference>
<dbReference type="Pfam" id="PF07463">
    <property type="entry name" value="NUMOD4"/>
    <property type="match status" value="1"/>
</dbReference>
<evidence type="ECO:0000313" key="2">
    <source>
        <dbReference type="EMBL" id="MFD2695309.1"/>
    </source>
</evidence>
<proteinExistence type="predicted"/>
<dbReference type="Gene3D" id="3.90.75.20">
    <property type="match status" value="1"/>
</dbReference>
<protein>
    <submittedName>
        <fullName evidence="2">NUMOD4 domain-containing protein</fullName>
    </submittedName>
</protein>
<keyword evidence="3" id="KW-1185">Reference proteome</keyword>
<evidence type="ECO:0000313" key="3">
    <source>
        <dbReference type="Proteomes" id="UP001597399"/>
    </source>
</evidence>
<dbReference type="RefSeq" id="WP_253062620.1">
    <property type="nucleotide sequence ID" value="NZ_JAMXWM010000014.1"/>
</dbReference>
<accession>A0ABW5S871</accession>
<dbReference type="Proteomes" id="UP001597399">
    <property type="component" value="Unassembled WGS sequence"/>
</dbReference>
<dbReference type="SUPFAM" id="SSF54060">
    <property type="entry name" value="His-Me finger endonucleases"/>
    <property type="match status" value="1"/>
</dbReference>
<dbReference type="EMBL" id="JBHUMQ010000042">
    <property type="protein sequence ID" value="MFD2695309.1"/>
    <property type="molecule type" value="Genomic_DNA"/>
</dbReference>
<evidence type="ECO:0000259" key="1">
    <source>
        <dbReference type="SMART" id="SM00507"/>
    </source>
</evidence>
<dbReference type="SMART" id="SM00507">
    <property type="entry name" value="HNHc"/>
    <property type="match status" value="1"/>
</dbReference>
<dbReference type="InterPro" id="IPR044925">
    <property type="entry name" value="His-Me_finger_sf"/>
</dbReference>
<feature type="domain" description="HNH nuclease" evidence="1">
    <location>
        <begin position="56"/>
        <end position="104"/>
    </location>
</feature>